<dbReference type="Pfam" id="PF23622">
    <property type="entry name" value="LRR_At1g61320_AtMIF1"/>
    <property type="match status" value="1"/>
</dbReference>
<gene>
    <name evidence="3" type="ORF">PIB30_028346</name>
</gene>
<protein>
    <recommendedName>
        <fullName evidence="5">F-box domain-containing protein</fullName>
    </recommendedName>
</protein>
<dbReference type="PANTHER" id="PTHR31900">
    <property type="entry name" value="F-BOX/RNI SUPERFAMILY PROTEIN-RELATED"/>
    <property type="match status" value="1"/>
</dbReference>
<dbReference type="InterPro" id="IPR001810">
    <property type="entry name" value="F-box_dom"/>
</dbReference>
<evidence type="ECO:0000259" key="1">
    <source>
        <dbReference type="Pfam" id="PF00646"/>
    </source>
</evidence>
<sequence>MTMSTRSKMTNSKNNDMISSLPDCLLFFILSSFPFKEAARTCLLSKRWLAMWRSSNVKNTQLQFPAAAAAAGEGSTFFVNFITNWIIEHKNLIEEKFSLTVSPPPNCGDVIGICVDFAISNTAVKDLELDFHKPQWNYDENENENENHDVMVELPKSFYNQINLQLKLESLKLYSCRFDPVDFANFHALTDLTLGWIPLNIQTLKTVLWICKSSLRSLTLKRCWDLQHLRLGEETERLTRLVIEKCRFKIDYWCFEAPNLEYFKFCGNVGISHIRVQLGKIEEADLDFGALSEFFAYGFAMCRVLEDFRPARVLTVCSVFLQLFPASRDGKPLHFHGGLAVRHLTVKTQLHRQELYGFMFLLTKCYVLEKLTIHLDKSCNVLSGYRAPDGVNLDMFWEKTKHPGCMKRLLKVVEIKGFMGTREQLNACHYFIKFGRVLKKLTITVLNEENENPAIVELRRNVALHLLDVPRTSKDLVIKIS</sequence>
<dbReference type="Gene3D" id="1.20.1280.50">
    <property type="match status" value="1"/>
</dbReference>
<dbReference type="SUPFAM" id="SSF52047">
    <property type="entry name" value="RNI-like"/>
    <property type="match status" value="1"/>
</dbReference>
<dbReference type="InterPro" id="IPR053781">
    <property type="entry name" value="F-box_AtFBL13-like"/>
</dbReference>
<comment type="caution">
    <text evidence="3">The sequence shown here is derived from an EMBL/GenBank/DDBJ whole genome shotgun (WGS) entry which is preliminary data.</text>
</comment>
<dbReference type="Gene3D" id="3.80.10.10">
    <property type="entry name" value="Ribonuclease Inhibitor"/>
    <property type="match status" value="1"/>
</dbReference>
<dbReference type="InterPro" id="IPR055357">
    <property type="entry name" value="LRR_At1g61320_AtMIF1"/>
</dbReference>
<feature type="domain" description="At1g61320/AtMIF1 LRR" evidence="2">
    <location>
        <begin position="154"/>
        <end position="449"/>
    </location>
</feature>
<dbReference type="PANTHER" id="PTHR31900:SF34">
    <property type="entry name" value="EMB|CAB62440.1-RELATED"/>
    <property type="match status" value="1"/>
</dbReference>
<evidence type="ECO:0008006" key="5">
    <source>
        <dbReference type="Google" id="ProtNLM"/>
    </source>
</evidence>
<dbReference type="InterPro" id="IPR050232">
    <property type="entry name" value="FBL13/AtMIF1-like"/>
</dbReference>
<evidence type="ECO:0000313" key="4">
    <source>
        <dbReference type="Proteomes" id="UP001341840"/>
    </source>
</evidence>
<feature type="domain" description="F-box" evidence="1">
    <location>
        <begin position="18"/>
        <end position="58"/>
    </location>
</feature>
<evidence type="ECO:0000313" key="3">
    <source>
        <dbReference type="EMBL" id="MED6108884.1"/>
    </source>
</evidence>
<name>A0ABU6QAF6_9FABA</name>
<dbReference type="InterPro" id="IPR036047">
    <property type="entry name" value="F-box-like_dom_sf"/>
</dbReference>
<reference evidence="3 4" key="1">
    <citation type="journal article" date="2023" name="Plants (Basel)">
        <title>Bridging the Gap: Combining Genomics and Transcriptomics Approaches to Understand Stylosanthes scabra, an Orphan Legume from the Brazilian Caatinga.</title>
        <authorList>
            <person name="Ferreira-Neto J.R.C."/>
            <person name="da Silva M.D."/>
            <person name="Binneck E."/>
            <person name="de Melo N.F."/>
            <person name="da Silva R.H."/>
            <person name="de Melo A.L.T.M."/>
            <person name="Pandolfi V."/>
            <person name="Bustamante F.O."/>
            <person name="Brasileiro-Vidal A.C."/>
            <person name="Benko-Iseppon A.M."/>
        </authorList>
    </citation>
    <scope>NUCLEOTIDE SEQUENCE [LARGE SCALE GENOMIC DNA]</scope>
    <source>
        <tissue evidence="3">Leaves</tissue>
    </source>
</reference>
<accession>A0ABU6QAF6</accession>
<dbReference type="SUPFAM" id="SSF81383">
    <property type="entry name" value="F-box domain"/>
    <property type="match status" value="1"/>
</dbReference>
<dbReference type="Proteomes" id="UP001341840">
    <property type="component" value="Unassembled WGS sequence"/>
</dbReference>
<keyword evidence="4" id="KW-1185">Reference proteome</keyword>
<dbReference type="CDD" id="cd22160">
    <property type="entry name" value="F-box_AtFBL13-like"/>
    <property type="match status" value="1"/>
</dbReference>
<dbReference type="Pfam" id="PF00646">
    <property type="entry name" value="F-box"/>
    <property type="match status" value="1"/>
</dbReference>
<organism evidence="3 4">
    <name type="scientific">Stylosanthes scabra</name>
    <dbReference type="NCBI Taxonomy" id="79078"/>
    <lineage>
        <taxon>Eukaryota</taxon>
        <taxon>Viridiplantae</taxon>
        <taxon>Streptophyta</taxon>
        <taxon>Embryophyta</taxon>
        <taxon>Tracheophyta</taxon>
        <taxon>Spermatophyta</taxon>
        <taxon>Magnoliopsida</taxon>
        <taxon>eudicotyledons</taxon>
        <taxon>Gunneridae</taxon>
        <taxon>Pentapetalae</taxon>
        <taxon>rosids</taxon>
        <taxon>fabids</taxon>
        <taxon>Fabales</taxon>
        <taxon>Fabaceae</taxon>
        <taxon>Papilionoideae</taxon>
        <taxon>50 kb inversion clade</taxon>
        <taxon>dalbergioids sensu lato</taxon>
        <taxon>Dalbergieae</taxon>
        <taxon>Pterocarpus clade</taxon>
        <taxon>Stylosanthes</taxon>
    </lineage>
</organism>
<dbReference type="EMBL" id="JASCZI010000112">
    <property type="protein sequence ID" value="MED6108884.1"/>
    <property type="molecule type" value="Genomic_DNA"/>
</dbReference>
<evidence type="ECO:0000259" key="2">
    <source>
        <dbReference type="Pfam" id="PF23622"/>
    </source>
</evidence>
<proteinExistence type="predicted"/>
<dbReference type="InterPro" id="IPR032675">
    <property type="entry name" value="LRR_dom_sf"/>
</dbReference>